<dbReference type="UniPathway" id="UPA00219"/>
<name>A0A562SP93_9HYPH</name>
<evidence type="ECO:0000256" key="2">
    <source>
        <dbReference type="ARBA" id="ARBA00005992"/>
    </source>
</evidence>
<dbReference type="CDD" id="cd16913">
    <property type="entry name" value="YkuD_like"/>
    <property type="match status" value="1"/>
</dbReference>
<dbReference type="PANTHER" id="PTHR38589:SF1">
    <property type="entry name" value="BLR0621 PROTEIN"/>
    <property type="match status" value="1"/>
</dbReference>
<dbReference type="SUPFAM" id="SSF141523">
    <property type="entry name" value="L,D-transpeptidase catalytic domain-like"/>
    <property type="match status" value="1"/>
</dbReference>
<evidence type="ECO:0000256" key="1">
    <source>
        <dbReference type="ARBA" id="ARBA00004752"/>
    </source>
</evidence>
<evidence type="ECO:0000256" key="3">
    <source>
        <dbReference type="ARBA" id="ARBA00022679"/>
    </source>
</evidence>
<gene>
    <name evidence="9" type="ORF">JM93_03238</name>
</gene>
<organism evidence="9 10">
    <name type="scientific">Roseibium hamelinense</name>
    <dbReference type="NCBI Taxonomy" id="150831"/>
    <lineage>
        <taxon>Bacteria</taxon>
        <taxon>Pseudomonadati</taxon>
        <taxon>Pseudomonadota</taxon>
        <taxon>Alphaproteobacteria</taxon>
        <taxon>Hyphomicrobiales</taxon>
        <taxon>Stappiaceae</taxon>
        <taxon>Roseibium</taxon>
    </lineage>
</organism>
<keyword evidence="10" id="KW-1185">Reference proteome</keyword>
<keyword evidence="4 7" id="KW-0133">Cell shape</keyword>
<dbReference type="GO" id="GO:0004180">
    <property type="term" value="F:carboxypeptidase activity"/>
    <property type="evidence" value="ECO:0007669"/>
    <property type="project" value="UniProtKB-ARBA"/>
</dbReference>
<dbReference type="GO" id="GO:0009252">
    <property type="term" value="P:peptidoglycan biosynthetic process"/>
    <property type="evidence" value="ECO:0007669"/>
    <property type="project" value="UniProtKB-UniPathway"/>
</dbReference>
<dbReference type="EMBL" id="VLLF01000008">
    <property type="protein sequence ID" value="TWI82724.1"/>
    <property type="molecule type" value="Genomic_DNA"/>
</dbReference>
<evidence type="ECO:0000259" key="8">
    <source>
        <dbReference type="PROSITE" id="PS52029"/>
    </source>
</evidence>
<accession>A0A562SP93</accession>
<dbReference type="Pfam" id="PF03734">
    <property type="entry name" value="YkuD"/>
    <property type="match status" value="1"/>
</dbReference>
<feature type="active site" description="Nucleophile" evidence="7">
    <location>
        <position position="148"/>
    </location>
</feature>
<comment type="similarity">
    <text evidence="2">Belongs to the YkuD family.</text>
</comment>
<evidence type="ECO:0000256" key="7">
    <source>
        <dbReference type="PROSITE-ProRule" id="PRU01373"/>
    </source>
</evidence>
<proteinExistence type="inferred from homology"/>
<protein>
    <submittedName>
        <fullName evidence="9">L,D-peptidoglycan transpeptidase YkuD (ErfK/YbiS/YcfS/YnhG family)</fullName>
    </submittedName>
</protein>
<keyword evidence="5 7" id="KW-0573">Peptidoglycan synthesis</keyword>
<feature type="active site" description="Proton donor/acceptor" evidence="7">
    <location>
        <position position="136"/>
    </location>
</feature>
<evidence type="ECO:0000313" key="10">
    <source>
        <dbReference type="Proteomes" id="UP000320593"/>
    </source>
</evidence>
<sequence length="172" mass="19551">MTQILTVRSFPWRPAKGCLQLGPITVPCALGRASVSRFKREGDGATPVGRFELLYGYYRPDRGLRPRTRLPLKRLSKIDGWCDDADHPRYNRPVSLPFSASHEVMWREDRLYDIVLVLNCNMYPAVKGCGSAIFFHVAREDYRPTQGCVAVAPRDMRLILETVQAGDVVEIR</sequence>
<dbReference type="InterPro" id="IPR038063">
    <property type="entry name" value="Transpep_catalytic_dom"/>
</dbReference>
<feature type="domain" description="L,D-TPase catalytic" evidence="8">
    <location>
        <begin position="1"/>
        <end position="172"/>
    </location>
</feature>
<evidence type="ECO:0000313" key="9">
    <source>
        <dbReference type="EMBL" id="TWI82724.1"/>
    </source>
</evidence>
<evidence type="ECO:0000256" key="6">
    <source>
        <dbReference type="ARBA" id="ARBA00023316"/>
    </source>
</evidence>
<keyword evidence="6 7" id="KW-0961">Cell wall biogenesis/degradation</keyword>
<dbReference type="GO" id="GO:0071555">
    <property type="term" value="P:cell wall organization"/>
    <property type="evidence" value="ECO:0007669"/>
    <property type="project" value="UniProtKB-UniRule"/>
</dbReference>
<evidence type="ECO:0000256" key="4">
    <source>
        <dbReference type="ARBA" id="ARBA00022960"/>
    </source>
</evidence>
<dbReference type="InterPro" id="IPR005490">
    <property type="entry name" value="LD_TPept_cat_dom"/>
</dbReference>
<dbReference type="PROSITE" id="PS52029">
    <property type="entry name" value="LD_TPASE"/>
    <property type="match status" value="1"/>
</dbReference>
<comment type="caution">
    <text evidence="9">The sequence shown here is derived from an EMBL/GenBank/DDBJ whole genome shotgun (WGS) entry which is preliminary data.</text>
</comment>
<dbReference type="GO" id="GO:0008360">
    <property type="term" value="P:regulation of cell shape"/>
    <property type="evidence" value="ECO:0007669"/>
    <property type="project" value="UniProtKB-UniRule"/>
</dbReference>
<evidence type="ECO:0000256" key="5">
    <source>
        <dbReference type="ARBA" id="ARBA00022984"/>
    </source>
</evidence>
<dbReference type="Proteomes" id="UP000320593">
    <property type="component" value="Unassembled WGS sequence"/>
</dbReference>
<dbReference type="PANTHER" id="PTHR38589">
    <property type="entry name" value="BLR0621 PROTEIN"/>
    <property type="match status" value="1"/>
</dbReference>
<dbReference type="AlphaFoldDB" id="A0A562SP93"/>
<comment type="pathway">
    <text evidence="1 7">Cell wall biogenesis; peptidoglycan biosynthesis.</text>
</comment>
<reference evidence="9 10" key="1">
    <citation type="submission" date="2019-07" db="EMBL/GenBank/DDBJ databases">
        <title>Genomic Encyclopedia of Archaeal and Bacterial Type Strains, Phase II (KMG-II): from individual species to whole genera.</title>
        <authorList>
            <person name="Goeker M."/>
        </authorList>
    </citation>
    <scope>NUCLEOTIDE SEQUENCE [LARGE SCALE GENOMIC DNA]</scope>
    <source>
        <strain evidence="9 10">ATCC BAA-252</strain>
    </source>
</reference>
<dbReference type="GO" id="GO:0016740">
    <property type="term" value="F:transferase activity"/>
    <property type="evidence" value="ECO:0007669"/>
    <property type="project" value="UniProtKB-KW"/>
</dbReference>
<keyword evidence="3" id="KW-0808">Transferase</keyword>